<evidence type="ECO:0000313" key="2">
    <source>
        <dbReference type="Proteomes" id="UP000198775"/>
    </source>
</evidence>
<dbReference type="SMART" id="SM00567">
    <property type="entry name" value="EZ_HEAT"/>
    <property type="match status" value="4"/>
</dbReference>
<reference evidence="2" key="1">
    <citation type="submission" date="2016-10" db="EMBL/GenBank/DDBJ databases">
        <authorList>
            <person name="Varghese N."/>
            <person name="Submissions S."/>
        </authorList>
    </citation>
    <scope>NUCLEOTIDE SEQUENCE [LARGE SCALE GENOMIC DNA]</scope>
    <source>
        <strain evidence="2">IBRC-M 10043</strain>
    </source>
</reference>
<dbReference type="Proteomes" id="UP000198775">
    <property type="component" value="Unassembled WGS sequence"/>
</dbReference>
<dbReference type="EMBL" id="FOCX01000031">
    <property type="protein sequence ID" value="SEP07127.1"/>
    <property type="molecule type" value="Genomic_DNA"/>
</dbReference>
<dbReference type="AlphaFoldDB" id="A0A1H8UVX1"/>
<dbReference type="GO" id="GO:0016491">
    <property type="term" value="F:oxidoreductase activity"/>
    <property type="evidence" value="ECO:0007669"/>
    <property type="project" value="TreeGrafter"/>
</dbReference>
<keyword evidence="2" id="KW-1185">Reference proteome</keyword>
<dbReference type="SUPFAM" id="SSF48371">
    <property type="entry name" value="ARM repeat"/>
    <property type="match status" value="1"/>
</dbReference>
<dbReference type="Pfam" id="PF13646">
    <property type="entry name" value="HEAT_2"/>
    <property type="match status" value="1"/>
</dbReference>
<name>A0A1H8UVX1_9EURY</name>
<gene>
    <name evidence="1" type="ORF">SAMN05216388_10317</name>
</gene>
<protein>
    <submittedName>
        <fullName evidence="1">HEAT repeat-containing protein</fullName>
    </submittedName>
</protein>
<dbReference type="RefSeq" id="WP_092663683.1">
    <property type="nucleotide sequence ID" value="NZ_FOCX01000031.1"/>
</dbReference>
<proteinExistence type="predicted"/>
<evidence type="ECO:0000313" key="1">
    <source>
        <dbReference type="EMBL" id="SEP07127.1"/>
    </source>
</evidence>
<dbReference type="InterPro" id="IPR016024">
    <property type="entry name" value="ARM-type_fold"/>
</dbReference>
<organism evidence="1 2">
    <name type="scientific">Halorientalis persicus</name>
    <dbReference type="NCBI Taxonomy" id="1367881"/>
    <lineage>
        <taxon>Archaea</taxon>
        <taxon>Methanobacteriati</taxon>
        <taxon>Methanobacteriota</taxon>
        <taxon>Stenosarchaea group</taxon>
        <taxon>Halobacteria</taxon>
        <taxon>Halobacteriales</taxon>
        <taxon>Haloarculaceae</taxon>
        <taxon>Halorientalis</taxon>
    </lineage>
</organism>
<dbReference type="InterPro" id="IPR011989">
    <property type="entry name" value="ARM-like"/>
</dbReference>
<dbReference type="PANTHER" id="PTHR12697">
    <property type="entry name" value="PBS LYASE HEAT-LIKE PROTEIN"/>
    <property type="match status" value="1"/>
</dbReference>
<dbReference type="OrthoDB" id="197870at2157"/>
<accession>A0A1H8UVX1</accession>
<dbReference type="InterPro" id="IPR004155">
    <property type="entry name" value="PBS_lyase_HEAT"/>
</dbReference>
<dbReference type="PANTHER" id="PTHR12697:SF5">
    <property type="entry name" value="DEOXYHYPUSINE HYDROXYLASE"/>
    <property type="match status" value="1"/>
</dbReference>
<dbReference type="Gene3D" id="1.25.10.10">
    <property type="entry name" value="Leucine-rich Repeat Variant"/>
    <property type="match status" value="3"/>
</dbReference>
<sequence>MHVFAFDRDWTVDVNPHPRHEAVPLEWVRHLAHETDHMVYAIGNQNLAEEAAIPGVVDVVGRHADNWDEWLGGKQPDGYYERFPTRRERLSLIADLHPDADEYVVVDDLDLGDVVEWDHYHAWEFVPAVERGEIHPDLPWVREPVADGGYPTSAGIIPVDAADLAEFIDEYADAPAFELRYDDEGSERTYLLADISVIERTVERPAAAPAIRCYPTSPLAEPFSVRVDAVEQLSTVDPPAEAFTAAAETPTERATALRRLAEAKPDAVTVSAVLTLLDNQNEDSRQDALRALHILAEDRPEDCTPAIPILRSLLQRDDLATPADALGTLQAIGDTDPADIAQLADEIRGYLGAADDTVQREAVRCIAAIADGDPADAVDAVPALATVIEDQADGLPYAVYALSCVTQEFPEAVEPAAGALGDVIADATHPDPVRLNATAALGRIVGEHPATGLDTVDDVAGLFDADNRKLRNNAVGLIGDVATVHADVVEPYTDDIGSLLTVDDTYTRINASAALARVAEDFPTKVASLAPRFRTLLDDDHPVVRKNACWALGHLGDDTALSKLETVSETDDDEDVRSRAMWAIAQIEAAHDP</sequence>